<dbReference type="Gene3D" id="1.10.510.10">
    <property type="entry name" value="Transferase(Phosphotransferase) domain 1"/>
    <property type="match status" value="1"/>
</dbReference>
<evidence type="ECO:0000256" key="9">
    <source>
        <dbReference type="ARBA" id="ARBA00039612"/>
    </source>
</evidence>
<dbReference type="FunFam" id="3.30.200.20:FF:000124">
    <property type="entry name" value="Cyclin-dependent kinase 4"/>
    <property type="match status" value="1"/>
</dbReference>
<dbReference type="InterPro" id="IPR017441">
    <property type="entry name" value="Protein_kinase_ATP_BS"/>
</dbReference>
<comment type="similarity">
    <text evidence="1">Belongs to the protein kinase superfamily. CMGC Ser/Thr protein kinase family. CDC2/CDKX subfamily.</text>
</comment>
<comment type="catalytic activity">
    <reaction evidence="12">
        <text>L-threonyl-[protein] + ATP = O-phospho-L-threonyl-[protein] + ADP + H(+)</text>
        <dbReference type="Rhea" id="RHEA:46608"/>
        <dbReference type="Rhea" id="RHEA-COMP:11060"/>
        <dbReference type="Rhea" id="RHEA-COMP:11605"/>
        <dbReference type="ChEBI" id="CHEBI:15378"/>
        <dbReference type="ChEBI" id="CHEBI:30013"/>
        <dbReference type="ChEBI" id="CHEBI:30616"/>
        <dbReference type="ChEBI" id="CHEBI:61977"/>
        <dbReference type="ChEBI" id="CHEBI:456216"/>
        <dbReference type="EC" id="2.7.11.22"/>
    </reaction>
</comment>
<keyword evidence="18" id="KW-1185">Reference proteome</keyword>
<evidence type="ECO:0000256" key="4">
    <source>
        <dbReference type="ARBA" id="ARBA00022679"/>
    </source>
</evidence>
<proteinExistence type="inferred from homology"/>
<evidence type="ECO:0000313" key="17">
    <source>
        <dbReference type="EMBL" id="GAX21657.1"/>
    </source>
</evidence>
<evidence type="ECO:0000256" key="10">
    <source>
        <dbReference type="ARBA" id="ARBA00041902"/>
    </source>
</evidence>
<keyword evidence="6" id="KW-0418">Kinase</keyword>
<dbReference type="PANTHER" id="PTHR24056:SF107">
    <property type="entry name" value="CYCLIN-DEPENDENT KINASE 11A-RELATED"/>
    <property type="match status" value="1"/>
</dbReference>
<dbReference type="GO" id="GO:0005524">
    <property type="term" value="F:ATP binding"/>
    <property type="evidence" value="ECO:0007669"/>
    <property type="project" value="UniProtKB-UniRule"/>
</dbReference>
<dbReference type="PROSITE" id="PS00108">
    <property type="entry name" value="PROTEIN_KINASE_ST"/>
    <property type="match status" value="1"/>
</dbReference>
<protein>
    <recommendedName>
        <fullName evidence="9">Cyclin-dependent kinase 2 homolog</fullName>
        <ecNumber evidence="2">2.7.11.22</ecNumber>
    </recommendedName>
    <alternativeName>
        <fullName evidence="10">Cell division control protein 2 homolog</fullName>
    </alternativeName>
    <alternativeName>
        <fullName evidence="11">cdc2-related kinase 2</fullName>
    </alternativeName>
</protein>
<evidence type="ECO:0000256" key="14">
    <source>
        <dbReference type="PROSITE-ProRule" id="PRU10141"/>
    </source>
</evidence>
<comment type="subunit">
    <text evidence="8">May form a complex composed of at least the catalytic subunit CRK2 and a cyclin.</text>
</comment>
<evidence type="ECO:0000256" key="13">
    <source>
        <dbReference type="ARBA" id="ARBA00048367"/>
    </source>
</evidence>
<evidence type="ECO:0000256" key="8">
    <source>
        <dbReference type="ARBA" id="ARBA00038543"/>
    </source>
</evidence>
<evidence type="ECO:0000256" key="7">
    <source>
        <dbReference type="ARBA" id="ARBA00022840"/>
    </source>
</evidence>
<evidence type="ECO:0000256" key="5">
    <source>
        <dbReference type="ARBA" id="ARBA00022741"/>
    </source>
</evidence>
<dbReference type="Gene3D" id="3.30.200.20">
    <property type="entry name" value="Phosphorylase Kinase, domain 1"/>
    <property type="match status" value="1"/>
</dbReference>
<evidence type="ECO:0000256" key="1">
    <source>
        <dbReference type="ARBA" id="ARBA00006485"/>
    </source>
</evidence>
<keyword evidence="4" id="KW-0808">Transferase</keyword>
<dbReference type="AlphaFoldDB" id="A0A1Z5K5Z3"/>
<dbReference type="PROSITE" id="PS00107">
    <property type="entry name" value="PROTEIN_KINASE_ATP"/>
    <property type="match status" value="1"/>
</dbReference>
<feature type="binding site" evidence="14">
    <location>
        <position position="62"/>
    </location>
    <ligand>
        <name>ATP</name>
        <dbReference type="ChEBI" id="CHEBI:30616"/>
    </ligand>
</feature>
<dbReference type="OrthoDB" id="1732493at2759"/>
<dbReference type="GO" id="GO:0005634">
    <property type="term" value="C:nucleus"/>
    <property type="evidence" value="ECO:0007669"/>
    <property type="project" value="TreeGrafter"/>
</dbReference>
<dbReference type="SUPFAM" id="SSF56112">
    <property type="entry name" value="Protein kinase-like (PK-like)"/>
    <property type="match status" value="1"/>
</dbReference>
<keyword evidence="3 15" id="KW-0723">Serine/threonine-protein kinase</keyword>
<comment type="catalytic activity">
    <reaction evidence="13">
        <text>L-seryl-[protein] + ATP = O-phospho-L-seryl-[protein] + ADP + H(+)</text>
        <dbReference type="Rhea" id="RHEA:17989"/>
        <dbReference type="Rhea" id="RHEA-COMP:9863"/>
        <dbReference type="Rhea" id="RHEA-COMP:11604"/>
        <dbReference type="ChEBI" id="CHEBI:15378"/>
        <dbReference type="ChEBI" id="CHEBI:29999"/>
        <dbReference type="ChEBI" id="CHEBI:30616"/>
        <dbReference type="ChEBI" id="CHEBI:83421"/>
        <dbReference type="ChEBI" id="CHEBI:456216"/>
        <dbReference type="EC" id="2.7.11.22"/>
    </reaction>
</comment>
<evidence type="ECO:0000256" key="2">
    <source>
        <dbReference type="ARBA" id="ARBA00012425"/>
    </source>
</evidence>
<evidence type="ECO:0000256" key="15">
    <source>
        <dbReference type="RuleBase" id="RU000304"/>
    </source>
</evidence>
<keyword evidence="5 14" id="KW-0547">Nucleotide-binding</keyword>
<dbReference type="GO" id="GO:0004693">
    <property type="term" value="F:cyclin-dependent protein serine/threonine kinase activity"/>
    <property type="evidence" value="ECO:0007669"/>
    <property type="project" value="UniProtKB-EC"/>
</dbReference>
<evidence type="ECO:0000256" key="12">
    <source>
        <dbReference type="ARBA" id="ARBA00047811"/>
    </source>
</evidence>
<reference evidence="17 18" key="1">
    <citation type="journal article" date="2015" name="Plant Cell">
        <title>Oil accumulation by the oleaginous diatom Fistulifera solaris as revealed by the genome and transcriptome.</title>
        <authorList>
            <person name="Tanaka T."/>
            <person name="Maeda Y."/>
            <person name="Veluchamy A."/>
            <person name="Tanaka M."/>
            <person name="Abida H."/>
            <person name="Marechal E."/>
            <person name="Bowler C."/>
            <person name="Muto M."/>
            <person name="Sunaga Y."/>
            <person name="Tanaka M."/>
            <person name="Yoshino T."/>
            <person name="Taniguchi T."/>
            <person name="Fukuda Y."/>
            <person name="Nemoto M."/>
            <person name="Matsumoto M."/>
            <person name="Wong P.S."/>
            <person name="Aburatani S."/>
            <person name="Fujibuchi W."/>
        </authorList>
    </citation>
    <scope>NUCLEOTIDE SEQUENCE [LARGE SCALE GENOMIC DNA]</scope>
    <source>
        <strain evidence="17 18">JPCC DA0580</strain>
    </source>
</reference>
<gene>
    <name evidence="17" type="ORF">FisN_29Hh095</name>
</gene>
<comment type="caution">
    <text evidence="17">The sequence shown here is derived from an EMBL/GenBank/DDBJ whole genome shotgun (WGS) entry which is preliminary data.</text>
</comment>
<dbReference type="Proteomes" id="UP000198406">
    <property type="component" value="Unassembled WGS sequence"/>
</dbReference>
<dbReference type="EMBL" id="BDSP01000170">
    <property type="protein sequence ID" value="GAX21657.1"/>
    <property type="molecule type" value="Genomic_DNA"/>
</dbReference>
<sequence length="239" mass="26783">MSDAQKATTKRRSHREPTIDLPAGKCALVAERYEKVGRIGEGSYGVVYKAIDRQTNRTVALKRCIPHHESSDGFPITTLREIESLKLCSKHPNIVGLHQVAVSESGGVFLVFEHCEKDLAAILDYYYERHKSSPFSEASVKRLFLQLLGALEYLHDHHLIHRDLKLSNLLYKEGSLKLADFGLSRPFSTGMPALTPTVASLWYRPPELLLGATTYTQSIDMWASGCIWCELLLGSPLFP</sequence>
<organism evidence="17 18">
    <name type="scientific">Fistulifera solaris</name>
    <name type="common">Oleaginous diatom</name>
    <dbReference type="NCBI Taxonomy" id="1519565"/>
    <lineage>
        <taxon>Eukaryota</taxon>
        <taxon>Sar</taxon>
        <taxon>Stramenopiles</taxon>
        <taxon>Ochrophyta</taxon>
        <taxon>Bacillariophyta</taxon>
        <taxon>Bacillariophyceae</taxon>
        <taxon>Bacillariophycidae</taxon>
        <taxon>Naviculales</taxon>
        <taxon>Naviculaceae</taxon>
        <taxon>Fistulifera</taxon>
    </lineage>
</organism>
<evidence type="ECO:0000256" key="3">
    <source>
        <dbReference type="ARBA" id="ARBA00022527"/>
    </source>
</evidence>
<dbReference type="PANTHER" id="PTHR24056">
    <property type="entry name" value="CELL DIVISION PROTEIN KINASE"/>
    <property type="match status" value="1"/>
</dbReference>
<dbReference type="InterPro" id="IPR011009">
    <property type="entry name" value="Kinase-like_dom_sf"/>
</dbReference>
<name>A0A1Z5K5Z3_FISSO</name>
<evidence type="ECO:0000256" key="6">
    <source>
        <dbReference type="ARBA" id="ARBA00022777"/>
    </source>
</evidence>
<evidence type="ECO:0000313" key="18">
    <source>
        <dbReference type="Proteomes" id="UP000198406"/>
    </source>
</evidence>
<keyword evidence="7 14" id="KW-0067">ATP-binding</keyword>
<accession>A0A1Z5K5Z3</accession>
<dbReference type="EC" id="2.7.11.22" evidence="2"/>
<dbReference type="InParanoid" id="A0A1Z5K5Z3"/>
<dbReference type="GO" id="GO:0007346">
    <property type="term" value="P:regulation of mitotic cell cycle"/>
    <property type="evidence" value="ECO:0007669"/>
    <property type="project" value="TreeGrafter"/>
</dbReference>
<feature type="domain" description="Protein kinase" evidence="16">
    <location>
        <begin position="33"/>
        <end position="239"/>
    </location>
</feature>
<evidence type="ECO:0000256" key="11">
    <source>
        <dbReference type="ARBA" id="ARBA00042858"/>
    </source>
</evidence>
<dbReference type="SMART" id="SM00220">
    <property type="entry name" value="S_TKc"/>
    <property type="match status" value="1"/>
</dbReference>
<dbReference type="InterPro" id="IPR050108">
    <property type="entry name" value="CDK"/>
</dbReference>
<dbReference type="PROSITE" id="PS50011">
    <property type="entry name" value="PROTEIN_KINASE_DOM"/>
    <property type="match status" value="1"/>
</dbReference>
<dbReference type="Pfam" id="PF00069">
    <property type="entry name" value="Pkinase"/>
    <property type="match status" value="1"/>
</dbReference>
<dbReference type="InterPro" id="IPR000719">
    <property type="entry name" value="Prot_kinase_dom"/>
</dbReference>
<dbReference type="InterPro" id="IPR008271">
    <property type="entry name" value="Ser/Thr_kinase_AS"/>
</dbReference>
<evidence type="ECO:0000259" key="16">
    <source>
        <dbReference type="PROSITE" id="PS50011"/>
    </source>
</evidence>